<evidence type="ECO:0000313" key="3">
    <source>
        <dbReference type="EMBL" id="CAB3378837.1"/>
    </source>
</evidence>
<name>A0A8S1D927_9INSE</name>
<dbReference type="Proteomes" id="UP000494165">
    <property type="component" value="Unassembled WGS sequence"/>
</dbReference>
<proteinExistence type="predicted"/>
<gene>
    <name evidence="3" type="ORF">CLODIP_2_CD00558</name>
</gene>
<dbReference type="EMBL" id="CADEPI010000173">
    <property type="protein sequence ID" value="CAB3378837.1"/>
    <property type="molecule type" value="Genomic_DNA"/>
</dbReference>
<organism evidence="3 4">
    <name type="scientific">Cloeon dipterum</name>
    <dbReference type="NCBI Taxonomy" id="197152"/>
    <lineage>
        <taxon>Eukaryota</taxon>
        <taxon>Metazoa</taxon>
        <taxon>Ecdysozoa</taxon>
        <taxon>Arthropoda</taxon>
        <taxon>Hexapoda</taxon>
        <taxon>Insecta</taxon>
        <taxon>Pterygota</taxon>
        <taxon>Palaeoptera</taxon>
        <taxon>Ephemeroptera</taxon>
        <taxon>Pisciforma</taxon>
        <taxon>Baetidae</taxon>
        <taxon>Cloeon</taxon>
    </lineage>
</organism>
<keyword evidence="4" id="KW-1185">Reference proteome</keyword>
<feature type="region of interest" description="Disordered" evidence="2">
    <location>
        <begin position="232"/>
        <end position="294"/>
    </location>
</feature>
<reference evidence="3 4" key="1">
    <citation type="submission" date="2020-04" db="EMBL/GenBank/DDBJ databases">
        <authorList>
            <person name="Alioto T."/>
            <person name="Alioto T."/>
            <person name="Gomez Garrido J."/>
        </authorList>
    </citation>
    <scope>NUCLEOTIDE SEQUENCE [LARGE SCALE GENOMIC DNA]</scope>
</reference>
<evidence type="ECO:0000256" key="2">
    <source>
        <dbReference type="SAM" id="MobiDB-lite"/>
    </source>
</evidence>
<protein>
    <submittedName>
        <fullName evidence="3">Uncharacterized protein</fullName>
    </submittedName>
</protein>
<keyword evidence="1" id="KW-0175">Coiled coil</keyword>
<dbReference type="AlphaFoldDB" id="A0A8S1D927"/>
<evidence type="ECO:0000313" key="4">
    <source>
        <dbReference type="Proteomes" id="UP000494165"/>
    </source>
</evidence>
<evidence type="ECO:0000256" key="1">
    <source>
        <dbReference type="SAM" id="Coils"/>
    </source>
</evidence>
<feature type="coiled-coil region" evidence="1">
    <location>
        <begin position="28"/>
        <end position="65"/>
    </location>
</feature>
<accession>A0A8S1D927</accession>
<sequence>MMDRWFEEPREANLAVFFEDIRNGLLAMDAWKKRIASMEKELQDLQKAKEEAEKTTAEALETERVQRDTVLKLTEDFEKLQMSLQTTINIKATNVKLNEKVRENEKLIKDLKKRLENEREENKRVMQKTCTEIANQANKQLLASKAQAEHLREQLSHTQEQLRKTTSEYQTKLRNTDLARKEDLRQMVYDHQEKINDLQAELNSTRDHCRELQEKLRIDALNFQKKIKEAEKSVNTNPFTRAPVARRAKPMGRPQLDFVNATPPEAEQAPPPEQRAPVKKRKLFVPSDLDDDFL</sequence>
<comment type="caution">
    <text evidence="3">The sequence shown here is derived from an EMBL/GenBank/DDBJ whole genome shotgun (WGS) entry which is preliminary data.</text>
</comment>